<dbReference type="InterPro" id="IPR011994">
    <property type="entry name" value="Cytidylate_kinase_dom"/>
</dbReference>
<dbReference type="EMBL" id="SJDU01000003">
    <property type="protein sequence ID" value="TKZ36408.1"/>
    <property type="molecule type" value="Genomic_DNA"/>
</dbReference>
<dbReference type="InterPro" id="IPR035104">
    <property type="entry name" value="Ribosomal_protein_S1-like"/>
</dbReference>
<evidence type="ECO:0000259" key="13">
    <source>
        <dbReference type="PROSITE" id="PS50126"/>
    </source>
</evidence>
<evidence type="ECO:0000256" key="4">
    <source>
        <dbReference type="ARBA" id="ARBA00022741"/>
    </source>
</evidence>
<keyword evidence="7" id="KW-0689">Ribosomal protein</keyword>
<dbReference type="SUPFAM" id="SSF52540">
    <property type="entry name" value="P-loop containing nucleoside triphosphate hydrolases"/>
    <property type="match status" value="1"/>
</dbReference>
<dbReference type="Pfam" id="PF02224">
    <property type="entry name" value="Cytidylate_kin"/>
    <property type="match status" value="1"/>
</dbReference>
<dbReference type="PROSITE" id="PS50126">
    <property type="entry name" value="S1"/>
    <property type="match status" value="6"/>
</dbReference>
<feature type="domain" description="S1 motif" evidence="13">
    <location>
        <begin position="293"/>
        <end position="352"/>
    </location>
</feature>
<keyword evidence="15" id="KW-1185">Reference proteome</keyword>
<keyword evidence="4 11" id="KW-0547">Nucleotide-binding</keyword>
<dbReference type="PANTHER" id="PTHR10724">
    <property type="entry name" value="30S RIBOSOMAL PROTEIN S1"/>
    <property type="match status" value="1"/>
</dbReference>
<dbReference type="SUPFAM" id="SSF50249">
    <property type="entry name" value="Nucleic acid-binding proteins"/>
    <property type="match status" value="6"/>
</dbReference>
<evidence type="ECO:0000256" key="7">
    <source>
        <dbReference type="ARBA" id="ARBA00022980"/>
    </source>
</evidence>
<dbReference type="NCBIfam" id="TIGR00017">
    <property type="entry name" value="cmk"/>
    <property type="match status" value="1"/>
</dbReference>
<dbReference type="RefSeq" id="WP_137997136.1">
    <property type="nucleotide sequence ID" value="NZ_SJDU01000003.1"/>
</dbReference>
<keyword evidence="8" id="KW-0687">Ribonucleoprotein</keyword>
<dbReference type="Gene3D" id="2.40.50.140">
    <property type="entry name" value="Nucleic acid-binding proteins"/>
    <property type="match status" value="5"/>
</dbReference>
<keyword evidence="3 11" id="KW-0808">Transferase</keyword>
<evidence type="ECO:0000256" key="11">
    <source>
        <dbReference type="HAMAP-Rule" id="MF_00238"/>
    </source>
</evidence>
<dbReference type="Proteomes" id="UP000310168">
    <property type="component" value="Unassembled WGS sequence"/>
</dbReference>
<evidence type="ECO:0000256" key="1">
    <source>
        <dbReference type="ARBA" id="ARBA00006767"/>
    </source>
</evidence>
<feature type="binding site" evidence="11">
    <location>
        <begin position="33"/>
        <end position="41"/>
    </location>
    <ligand>
        <name>ATP</name>
        <dbReference type="ChEBI" id="CHEBI:30616"/>
    </ligand>
</feature>
<name>A0ABY2TU40_9SPIR</name>
<feature type="region of interest" description="Disordered" evidence="12">
    <location>
        <begin position="790"/>
        <end position="817"/>
    </location>
</feature>
<dbReference type="PANTHER" id="PTHR10724:SF7">
    <property type="entry name" value="SMALL RIBOSOMAL SUBUNIT PROTEIN BS1C"/>
    <property type="match status" value="1"/>
</dbReference>
<dbReference type="PRINTS" id="PR00681">
    <property type="entry name" value="RIBOSOMALS1"/>
</dbReference>
<keyword evidence="11" id="KW-0963">Cytoplasm</keyword>
<keyword evidence="6 11" id="KW-0067">ATP-binding</keyword>
<organism evidence="14 15">
    <name type="scientific">Brachyspira catarrhinii</name>
    <dbReference type="NCBI Taxonomy" id="2528966"/>
    <lineage>
        <taxon>Bacteria</taxon>
        <taxon>Pseudomonadati</taxon>
        <taxon>Spirochaetota</taxon>
        <taxon>Spirochaetia</taxon>
        <taxon>Brachyspirales</taxon>
        <taxon>Brachyspiraceae</taxon>
        <taxon>Brachyspira</taxon>
    </lineage>
</organism>
<comment type="catalytic activity">
    <reaction evidence="9 11">
        <text>dCMP + ATP = dCDP + ADP</text>
        <dbReference type="Rhea" id="RHEA:25094"/>
        <dbReference type="ChEBI" id="CHEBI:30616"/>
        <dbReference type="ChEBI" id="CHEBI:57566"/>
        <dbReference type="ChEBI" id="CHEBI:58593"/>
        <dbReference type="ChEBI" id="CHEBI:456216"/>
        <dbReference type="EC" id="2.7.4.25"/>
    </reaction>
</comment>
<dbReference type="EC" id="2.7.4.25" evidence="11"/>
<dbReference type="InterPro" id="IPR003029">
    <property type="entry name" value="S1_domain"/>
</dbReference>
<evidence type="ECO:0000256" key="8">
    <source>
        <dbReference type="ARBA" id="ARBA00023274"/>
    </source>
</evidence>
<evidence type="ECO:0000256" key="2">
    <source>
        <dbReference type="ARBA" id="ARBA00009427"/>
    </source>
</evidence>
<evidence type="ECO:0000313" key="15">
    <source>
        <dbReference type="Proteomes" id="UP000310168"/>
    </source>
</evidence>
<protein>
    <recommendedName>
        <fullName evidence="11">Cytidylate kinase</fullName>
        <shortName evidence="11">CK</shortName>
        <ecNumber evidence="11">2.7.4.25</ecNumber>
    </recommendedName>
    <alternativeName>
        <fullName evidence="11">Cytidine monophosphate kinase</fullName>
        <shortName evidence="11">CMP kinase</shortName>
    </alternativeName>
</protein>
<gene>
    <name evidence="11" type="primary">cmk</name>
    <name evidence="14" type="ORF">EZH24_00280</name>
</gene>
<feature type="compositionally biased region" description="Polar residues" evidence="12">
    <location>
        <begin position="805"/>
        <end position="817"/>
    </location>
</feature>
<feature type="domain" description="S1 motif" evidence="13">
    <location>
        <begin position="715"/>
        <end position="784"/>
    </location>
</feature>
<dbReference type="SMART" id="SM00316">
    <property type="entry name" value="S1"/>
    <property type="match status" value="6"/>
</dbReference>
<dbReference type="Gene3D" id="3.40.50.300">
    <property type="entry name" value="P-loop containing nucleotide triphosphate hydrolases"/>
    <property type="match status" value="1"/>
</dbReference>
<dbReference type="Pfam" id="PF00575">
    <property type="entry name" value="S1"/>
    <property type="match status" value="5"/>
</dbReference>
<comment type="subcellular location">
    <subcellularLocation>
        <location evidence="11">Cytoplasm</location>
    </subcellularLocation>
</comment>
<evidence type="ECO:0000256" key="10">
    <source>
        <dbReference type="ARBA" id="ARBA00048478"/>
    </source>
</evidence>
<dbReference type="HAMAP" id="MF_00238">
    <property type="entry name" value="Cytidyl_kinase_type1"/>
    <property type="match status" value="1"/>
</dbReference>
<sequence length="817" mass="93514">MIQYSLKNYIYNIIKKRRKVKVSDSYKIITLDGPSSAGKSTVAKLVANKLGFKYLDTGAMYRAVTLYMLDNHIDIKNEDEVEKALNKLNIGFDSKCRIILDSKDVSDYIRSEKVVKYVSEVSAISSVRKSMVDLQRNIAKEDNYILDGRDTGSVVFPDADFKFYIDASIEERAKRRFKEESEKGKDISFEEIKESIRKRDKYDSNREDSPLIIPQNAIIIDTTNMAIDEVVEKITDIVLNNESRILDINPHDLRKREGTMEDNILSNEQEEKEFHKAVEEFGENDGNNSYKIGNIVKGKIEKFDDTDVFVNFNYKVEGKINRSEFENEPNIGEEIEAIIKGEDNGYFILSKEEYDKRKADIMIKNAEKNNDSIKGTVKEIVKGGFNIWVMGSQAFCPFSQIELNRGIKDEEHLGKEYDFKIIKRKGKDLVVSRRALQEETQNSNIDAFLNNLKEGDIINGKVKNIERFGAFVGITEGLDGFLAIPNMSWAKIVNPKDIIKRGEERAFKVLSIDKEKRKVDLGIKQLENDSWVQFIEEYHVGDTVKGEVTTVKKFGAFVKVYDNVEGLIHISDLSWNAHVNSPSDFVKKGDYLECKILSIDVPERRLTLGLKQAQANPWDTVNSDFPVRTSVKCKPKRILKNFAVFELPNGLEGICDIADFDWRYNTVNMKDYIKEGEDVEMVIISIDRDKQRIKLSLKHTTESPWRIFDREHPAGSIVDGTVKALVDSGAVISLGNDLEGFMHISQVDLPKGANLEEALKVGETYPFVVRETNQMKRKISLSRRDYTEAETRRETQNYISKEEPTSLTYNPFDNINN</sequence>
<reference evidence="14 15" key="1">
    <citation type="journal article" date="2019" name="Anaerobe">
        <title>Brachyspira catarrhinii sp. nov., an anaerobic intestinal spirochaete isolated from vervet monkeys may have been misidentified as Brachyspira aalborgi in previous studies.</title>
        <authorList>
            <person name="Phillips N.D."/>
            <person name="La T."/>
            <person name="Hampson D.J."/>
        </authorList>
    </citation>
    <scope>NUCLEOTIDE SEQUENCE [LARGE SCALE GENOMIC DNA]</scope>
    <source>
        <strain evidence="14 15">Z12</strain>
    </source>
</reference>
<comment type="similarity">
    <text evidence="2 11">Belongs to the cytidylate kinase family. Type 1 subfamily.</text>
</comment>
<evidence type="ECO:0000256" key="9">
    <source>
        <dbReference type="ARBA" id="ARBA00047615"/>
    </source>
</evidence>
<comment type="similarity">
    <text evidence="1">Belongs to the bacterial ribosomal protein bS1 family.</text>
</comment>
<dbReference type="GO" id="GO:0016301">
    <property type="term" value="F:kinase activity"/>
    <property type="evidence" value="ECO:0007669"/>
    <property type="project" value="UniProtKB-KW"/>
</dbReference>
<dbReference type="InterPro" id="IPR050437">
    <property type="entry name" value="Ribos_protein_bS1-like"/>
</dbReference>
<proteinExistence type="inferred from homology"/>
<feature type="compositionally biased region" description="Basic and acidic residues" evidence="12">
    <location>
        <begin position="790"/>
        <end position="804"/>
    </location>
</feature>
<evidence type="ECO:0000256" key="6">
    <source>
        <dbReference type="ARBA" id="ARBA00022840"/>
    </source>
</evidence>
<dbReference type="CDD" id="cd00164">
    <property type="entry name" value="S1_like"/>
    <property type="match status" value="1"/>
</dbReference>
<feature type="domain" description="S1 motif" evidence="13">
    <location>
        <begin position="455"/>
        <end position="524"/>
    </location>
</feature>
<keyword evidence="5 11" id="KW-0418">Kinase</keyword>
<comment type="caution">
    <text evidence="14">The sequence shown here is derived from an EMBL/GenBank/DDBJ whole genome shotgun (WGS) entry which is preliminary data.</text>
</comment>
<feature type="domain" description="S1 motif" evidence="13">
    <location>
        <begin position="370"/>
        <end position="434"/>
    </location>
</feature>
<evidence type="ECO:0000313" key="14">
    <source>
        <dbReference type="EMBL" id="TKZ36408.1"/>
    </source>
</evidence>
<evidence type="ECO:0000256" key="12">
    <source>
        <dbReference type="SAM" id="MobiDB-lite"/>
    </source>
</evidence>
<dbReference type="InterPro" id="IPR027417">
    <property type="entry name" value="P-loop_NTPase"/>
</dbReference>
<accession>A0ABY2TU40</accession>
<dbReference type="InterPro" id="IPR003136">
    <property type="entry name" value="Cytidylate_kin"/>
</dbReference>
<feature type="domain" description="S1 motif" evidence="13">
    <location>
        <begin position="628"/>
        <end position="698"/>
    </location>
</feature>
<evidence type="ECO:0000256" key="3">
    <source>
        <dbReference type="ARBA" id="ARBA00022679"/>
    </source>
</evidence>
<dbReference type="CDD" id="cd04465">
    <property type="entry name" value="S1_RPS1_repeat_ec2_hs2"/>
    <property type="match status" value="1"/>
</dbReference>
<dbReference type="InterPro" id="IPR012340">
    <property type="entry name" value="NA-bd_OB-fold"/>
</dbReference>
<dbReference type="CDD" id="cd02020">
    <property type="entry name" value="CMPK"/>
    <property type="match status" value="1"/>
</dbReference>
<evidence type="ECO:0000256" key="5">
    <source>
        <dbReference type="ARBA" id="ARBA00022777"/>
    </source>
</evidence>
<feature type="domain" description="S1 motif" evidence="13">
    <location>
        <begin position="541"/>
        <end position="611"/>
    </location>
</feature>
<comment type="catalytic activity">
    <reaction evidence="10 11">
        <text>CMP + ATP = CDP + ADP</text>
        <dbReference type="Rhea" id="RHEA:11600"/>
        <dbReference type="ChEBI" id="CHEBI:30616"/>
        <dbReference type="ChEBI" id="CHEBI:58069"/>
        <dbReference type="ChEBI" id="CHEBI:60377"/>
        <dbReference type="ChEBI" id="CHEBI:456216"/>
        <dbReference type="EC" id="2.7.4.25"/>
    </reaction>
</comment>